<dbReference type="EMBL" id="LVZM01014068">
    <property type="protein sequence ID" value="OUC43835.1"/>
    <property type="molecule type" value="Genomic_DNA"/>
</dbReference>
<proteinExistence type="predicted"/>
<organism evidence="1 2">
    <name type="scientific">Trichinella nativa</name>
    <dbReference type="NCBI Taxonomy" id="6335"/>
    <lineage>
        <taxon>Eukaryota</taxon>
        <taxon>Metazoa</taxon>
        <taxon>Ecdysozoa</taxon>
        <taxon>Nematoda</taxon>
        <taxon>Enoplea</taxon>
        <taxon>Dorylaimia</taxon>
        <taxon>Trichinellida</taxon>
        <taxon>Trichinellidae</taxon>
        <taxon>Trichinella</taxon>
    </lineage>
</organism>
<accession>A0A1Y3EFS5</accession>
<protein>
    <submittedName>
        <fullName evidence="1">Uncharacterized protein</fullName>
    </submittedName>
</protein>
<sequence length="26" mass="2810">MLLLCCFRSIRAVIGLLVVVAVCGLF</sequence>
<reference evidence="1 2" key="1">
    <citation type="submission" date="2015-04" db="EMBL/GenBank/DDBJ databases">
        <title>Draft genome of the roundworm Trichinella nativa.</title>
        <authorList>
            <person name="Mitreva M."/>
        </authorList>
    </citation>
    <scope>NUCLEOTIDE SEQUENCE [LARGE SCALE GENOMIC DNA]</scope>
    <source>
        <strain evidence="1 2">ISS45</strain>
    </source>
</reference>
<dbReference type="AlphaFoldDB" id="A0A1Y3EFS5"/>
<evidence type="ECO:0000313" key="1">
    <source>
        <dbReference type="EMBL" id="OUC43835.1"/>
    </source>
</evidence>
<comment type="caution">
    <text evidence="1">The sequence shown here is derived from an EMBL/GenBank/DDBJ whole genome shotgun (WGS) entry which is preliminary data.</text>
</comment>
<dbReference type="Proteomes" id="UP000243006">
    <property type="component" value="Unassembled WGS sequence"/>
</dbReference>
<evidence type="ECO:0000313" key="2">
    <source>
        <dbReference type="Proteomes" id="UP000243006"/>
    </source>
</evidence>
<name>A0A1Y3EFS5_9BILA</name>
<gene>
    <name evidence="1" type="ORF">D917_09489</name>
</gene>